<comment type="similarity">
    <text evidence="1">Belongs to the universal ribosomal protein uS2 family.</text>
</comment>
<evidence type="ECO:0000313" key="5">
    <source>
        <dbReference type="EMBL" id="CUV09548.1"/>
    </source>
</evidence>
<gene>
    <name evidence="5" type="ORF">MGWOODY_Mmi841</name>
</gene>
<name>A0A160VFX9_9ZZZZ</name>
<dbReference type="Gene3D" id="1.10.287.610">
    <property type="entry name" value="Helix hairpin bin"/>
    <property type="match status" value="1"/>
</dbReference>
<dbReference type="Pfam" id="PF00318">
    <property type="entry name" value="Ribosomal_S2"/>
    <property type="match status" value="1"/>
</dbReference>
<evidence type="ECO:0000256" key="4">
    <source>
        <dbReference type="SAM" id="MobiDB-lite"/>
    </source>
</evidence>
<reference evidence="5" key="1">
    <citation type="submission" date="2015-10" db="EMBL/GenBank/DDBJ databases">
        <authorList>
            <person name="Gilbert D.G."/>
        </authorList>
    </citation>
    <scope>NUCLEOTIDE SEQUENCE</scope>
</reference>
<dbReference type="GO" id="GO:0006412">
    <property type="term" value="P:translation"/>
    <property type="evidence" value="ECO:0007669"/>
    <property type="project" value="InterPro"/>
</dbReference>
<dbReference type="InterPro" id="IPR005706">
    <property type="entry name" value="Ribosomal_uS2_bac/mit/plastid"/>
</dbReference>
<feature type="region of interest" description="Disordered" evidence="4">
    <location>
        <begin position="258"/>
        <end position="315"/>
    </location>
</feature>
<dbReference type="SUPFAM" id="SSF52313">
    <property type="entry name" value="Ribosomal protein S2"/>
    <property type="match status" value="1"/>
</dbReference>
<dbReference type="PANTHER" id="PTHR12534:SF0">
    <property type="entry name" value="SMALL RIBOSOMAL SUBUNIT PROTEIN US2M"/>
    <property type="match status" value="1"/>
</dbReference>
<dbReference type="InterPro" id="IPR023591">
    <property type="entry name" value="Ribosomal_uS2_flav_dom_sf"/>
</dbReference>
<evidence type="ECO:0000256" key="1">
    <source>
        <dbReference type="ARBA" id="ARBA00006242"/>
    </source>
</evidence>
<feature type="compositionally biased region" description="Acidic residues" evidence="4">
    <location>
        <begin position="279"/>
        <end position="308"/>
    </location>
</feature>
<proteinExistence type="inferred from homology"/>
<keyword evidence="3" id="KW-0687">Ribonucleoprotein</keyword>
<dbReference type="AlphaFoldDB" id="A0A160VFX9"/>
<dbReference type="GO" id="GO:0003735">
    <property type="term" value="F:structural constituent of ribosome"/>
    <property type="evidence" value="ECO:0007669"/>
    <property type="project" value="InterPro"/>
</dbReference>
<dbReference type="PROSITE" id="PS00962">
    <property type="entry name" value="RIBOSOMAL_S2_1"/>
    <property type="match status" value="1"/>
</dbReference>
<evidence type="ECO:0000256" key="2">
    <source>
        <dbReference type="ARBA" id="ARBA00022980"/>
    </source>
</evidence>
<dbReference type="Gene3D" id="3.40.50.10490">
    <property type="entry name" value="Glucose-6-phosphate isomerase like protein, domain 1"/>
    <property type="match status" value="1"/>
</dbReference>
<evidence type="ECO:0000256" key="3">
    <source>
        <dbReference type="ARBA" id="ARBA00023274"/>
    </source>
</evidence>
<dbReference type="CDD" id="cd01425">
    <property type="entry name" value="RPS2"/>
    <property type="match status" value="1"/>
</dbReference>
<sequence length="315" mass="35232">MSEVNFENLLSTGAHFGHVTRKWHPSYEPFILMEKNGVHIINLEETLARLKKAQEFLSGIVKKNGEVLFVGTKKQAKDIVQQEADRCGMFYVVERWLGGTLTNFSTIKKSIKRLQLLEKEGSTIYENLTKKEIQKLNRERVKLADQHRGIKDMRRVPNVVIIVDANFESTAVQEALRLEIPVIAIVDTNTDPTIVSHAIPANDDSIRTIQLIISALTDTILSAQVKEVDKTEDSGEGELVIETAVKVDAVDKEVEAVDDTAAVQEIGDESESLEKEIAVEESSEDADKDLPDEVVVDEPQDDIKEPEEEPKSESN</sequence>
<dbReference type="PRINTS" id="PR00395">
    <property type="entry name" value="RIBOSOMALS2"/>
</dbReference>
<dbReference type="EMBL" id="FAXC01000260">
    <property type="protein sequence ID" value="CUV09548.1"/>
    <property type="molecule type" value="Genomic_DNA"/>
</dbReference>
<dbReference type="InterPro" id="IPR001865">
    <property type="entry name" value="Ribosomal_uS2"/>
</dbReference>
<organism evidence="5">
    <name type="scientific">hydrothermal vent metagenome</name>
    <dbReference type="NCBI Taxonomy" id="652676"/>
    <lineage>
        <taxon>unclassified sequences</taxon>
        <taxon>metagenomes</taxon>
        <taxon>ecological metagenomes</taxon>
    </lineage>
</organism>
<dbReference type="PANTHER" id="PTHR12534">
    <property type="entry name" value="30S RIBOSOMAL PROTEIN S2 PROKARYOTIC AND ORGANELLAR"/>
    <property type="match status" value="1"/>
</dbReference>
<keyword evidence="2 5" id="KW-0689">Ribosomal protein</keyword>
<dbReference type="GO" id="GO:0022627">
    <property type="term" value="C:cytosolic small ribosomal subunit"/>
    <property type="evidence" value="ECO:0007669"/>
    <property type="project" value="TreeGrafter"/>
</dbReference>
<dbReference type="HAMAP" id="MF_00291_B">
    <property type="entry name" value="Ribosomal_uS2_B"/>
    <property type="match status" value="1"/>
</dbReference>
<protein>
    <submittedName>
        <fullName evidence="5">SSU ribosomal protein S2p (SAe)</fullName>
    </submittedName>
</protein>
<accession>A0A160VFX9</accession>
<dbReference type="NCBIfam" id="TIGR01011">
    <property type="entry name" value="rpsB_bact"/>
    <property type="match status" value="1"/>
</dbReference>
<dbReference type="InterPro" id="IPR018130">
    <property type="entry name" value="Ribosomal_uS2_CS"/>
</dbReference>